<dbReference type="OrthoDB" id="9789934at2"/>
<dbReference type="GO" id="GO:0005886">
    <property type="term" value="C:plasma membrane"/>
    <property type="evidence" value="ECO:0007669"/>
    <property type="project" value="UniProtKB-SubCell"/>
</dbReference>
<gene>
    <name evidence="20" type="ORF">DT065_00765</name>
</gene>
<evidence type="ECO:0000256" key="2">
    <source>
        <dbReference type="ARBA" id="ARBA00005967"/>
    </source>
</evidence>
<evidence type="ECO:0000256" key="5">
    <source>
        <dbReference type="ARBA" id="ARBA00022679"/>
    </source>
</evidence>
<dbReference type="EMBL" id="CP031092">
    <property type="protein sequence ID" value="AXF54694.1"/>
    <property type="molecule type" value="Genomic_DNA"/>
</dbReference>
<keyword evidence="5" id="KW-0808">Transferase</keyword>
<keyword evidence="11" id="KW-0443">Lipid metabolism</keyword>
<name>A0A345BUR3_9BACI</name>
<keyword evidence="14" id="KW-1208">Phospholipid metabolism</keyword>
<dbReference type="Proteomes" id="UP000252100">
    <property type="component" value="Chromosome"/>
</dbReference>
<evidence type="ECO:0000256" key="10">
    <source>
        <dbReference type="ARBA" id="ARBA00022989"/>
    </source>
</evidence>
<evidence type="ECO:0000256" key="12">
    <source>
        <dbReference type="ARBA" id="ARBA00023136"/>
    </source>
</evidence>
<evidence type="ECO:0000256" key="15">
    <source>
        <dbReference type="PIRSR" id="PIRSR600829-1"/>
    </source>
</evidence>
<dbReference type="InterPro" id="IPR000829">
    <property type="entry name" value="DAGK"/>
</dbReference>
<dbReference type="GO" id="GO:0008654">
    <property type="term" value="P:phospholipid biosynthetic process"/>
    <property type="evidence" value="ECO:0007669"/>
    <property type="project" value="UniProtKB-KW"/>
</dbReference>
<feature type="transmembrane region" description="Helical" evidence="19">
    <location>
        <begin position="36"/>
        <end position="53"/>
    </location>
</feature>
<comment type="cofactor">
    <cofactor evidence="18">
        <name>Mg(2+)</name>
        <dbReference type="ChEBI" id="CHEBI:18420"/>
    </cofactor>
    <text evidence="18">Mn(2+), Zn(2+), Cd(2+) and Co(2+) support activity to lesser extents.</text>
</comment>
<comment type="subcellular location">
    <subcellularLocation>
        <location evidence="1">Cell membrane</location>
        <topology evidence="1">Multi-pass membrane protein</topology>
    </subcellularLocation>
</comment>
<evidence type="ECO:0000256" key="7">
    <source>
        <dbReference type="ARBA" id="ARBA00022741"/>
    </source>
</evidence>
<keyword evidence="21" id="KW-1185">Reference proteome</keyword>
<keyword evidence="8 20" id="KW-0418">Kinase</keyword>
<dbReference type="GO" id="GO:0005524">
    <property type="term" value="F:ATP binding"/>
    <property type="evidence" value="ECO:0007669"/>
    <property type="project" value="UniProtKB-KW"/>
</dbReference>
<proteinExistence type="inferred from homology"/>
<feature type="transmembrane region" description="Helical" evidence="19">
    <location>
        <begin position="100"/>
        <end position="122"/>
    </location>
</feature>
<dbReference type="AlphaFoldDB" id="A0A345BUR3"/>
<feature type="binding site" evidence="17">
    <location>
        <begin position="99"/>
        <end position="100"/>
    </location>
    <ligand>
        <name>ATP</name>
        <dbReference type="ChEBI" id="CHEBI:30616"/>
    </ligand>
</feature>
<evidence type="ECO:0000256" key="14">
    <source>
        <dbReference type="ARBA" id="ARBA00023264"/>
    </source>
</evidence>
<dbReference type="PANTHER" id="PTHR34299:SF1">
    <property type="entry name" value="DIACYLGLYCEROL KINASE"/>
    <property type="match status" value="1"/>
</dbReference>
<dbReference type="InterPro" id="IPR036945">
    <property type="entry name" value="DAGK_sf"/>
</dbReference>
<keyword evidence="12 19" id="KW-0472">Membrane</keyword>
<evidence type="ECO:0000256" key="1">
    <source>
        <dbReference type="ARBA" id="ARBA00004651"/>
    </source>
</evidence>
<feature type="binding site" evidence="16">
    <location>
        <position position="14"/>
    </location>
    <ligand>
        <name>substrate</name>
    </ligand>
</feature>
<protein>
    <submittedName>
        <fullName evidence="20">Diacylglycerol kinase family protein</fullName>
    </submittedName>
</protein>
<feature type="binding site" evidence="17">
    <location>
        <position position="81"/>
    </location>
    <ligand>
        <name>ATP</name>
        <dbReference type="ChEBI" id="CHEBI:30616"/>
    </ligand>
</feature>
<dbReference type="InterPro" id="IPR033717">
    <property type="entry name" value="UDPK"/>
</dbReference>
<evidence type="ECO:0000256" key="9">
    <source>
        <dbReference type="ARBA" id="ARBA00022840"/>
    </source>
</evidence>
<keyword evidence="13" id="KW-0594">Phospholipid biosynthesis</keyword>
<reference evidence="20 21" key="1">
    <citation type="journal article" date="2018" name="J. Microbiol.">
        <title>Salicibibacter kimchii gen. nov., sp. nov., a moderately halophilic and alkalitolerant bacterium in the family Bacillaceae, isolated from kimchi.</title>
        <authorList>
            <person name="Jang J.Y."/>
            <person name="Oh Y.J."/>
            <person name="Lim S.K."/>
            <person name="Park H.K."/>
            <person name="Lee C."/>
            <person name="Kim J.Y."/>
            <person name="Lee M.A."/>
            <person name="Choi H.J."/>
        </authorList>
    </citation>
    <scope>NUCLEOTIDE SEQUENCE [LARGE SCALE GENOMIC DNA]</scope>
    <source>
        <strain evidence="20 21">NKC1-1</strain>
    </source>
</reference>
<keyword evidence="4" id="KW-0444">Lipid biosynthesis</keyword>
<evidence type="ECO:0000256" key="11">
    <source>
        <dbReference type="ARBA" id="ARBA00023098"/>
    </source>
</evidence>
<dbReference type="Gene3D" id="1.10.287.3610">
    <property type="match status" value="1"/>
</dbReference>
<dbReference type="PANTHER" id="PTHR34299">
    <property type="entry name" value="DIACYLGLYCEROL KINASE"/>
    <property type="match status" value="1"/>
</dbReference>
<organism evidence="20 21">
    <name type="scientific">Salicibibacter kimchii</name>
    <dbReference type="NCBI Taxonomy" id="2099786"/>
    <lineage>
        <taxon>Bacteria</taxon>
        <taxon>Bacillati</taxon>
        <taxon>Bacillota</taxon>
        <taxon>Bacilli</taxon>
        <taxon>Bacillales</taxon>
        <taxon>Bacillaceae</taxon>
        <taxon>Salicibibacter</taxon>
    </lineage>
</organism>
<evidence type="ECO:0000256" key="19">
    <source>
        <dbReference type="SAM" id="Phobius"/>
    </source>
</evidence>
<dbReference type="CDD" id="cd14265">
    <property type="entry name" value="UDPK_IM_like"/>
    <property type="match status" value="1"/>
</dbReference>
<comment type="similarity">
    <text evidence="2">Belongs to the bacterial diacylglycerol kinase family.</text>
</comment>
<feature type="binding site" evidence="18">
    <location>
        <position position="81"/>
    </location>
    <ligand>
        <name>a divalent metal cation</name>
        <dbReference type="ChEBI" id="CHEBI:60240"/>
    </ligand>
</feature>
<keyword evidence="7 17" id="KW-0547">Nucleotide-binding</keyword>
<dbReference type="GO" id="GO:0046872">
    <property type="term" value="F:metal ion binding"/>
    <property type="evidence" value="ECO:0007669"/>
    <property type="project" value="UniProtKB-KW"/>
</dbReference>
<evidence type="ECO:0000256" key="6">
    <source>
        <dbReference type="ARBA" id="ARBA00022692"/>
    </source>
</evidence>
<evidence type="ECO:0000256" key="8">
    <source>
        <dbReference type="ARBA" id="ARBA00022777"/>
    </source>
</evidence>
<feature type="transmembrane region" description="Helical" evidence="19">
    <location>
        <begin position="60"/>
        <end position="80"/>
    </location>
</feature>
<evidence type="ECO:0000256" key="16">
    <source>
        <dbReference type="PIRSR" id="PIRSR600829-2"/>
    </source>
</evidence>
<dbReference type="KEGG" id="rue:DT065_00765"/>
<keyword evidence="10 19" id="KW-1133">Transmembrane helix</keyword>
<evidence type="ECO:0000256" key="4">
    <source>
        <dbReference type="ARBA" id="ARBA00022516"/>
    </source>
</evidence>
<feature type="active site" description="Proton acceptor" evidence="15">
    <location>
        <position position="74"/>
    </location>
</feature>
<keyword evidence="3" id="KW-1003">Cell membrane</keyword>
<keyword evidence="6 19" id="KW-0812">Transmembrane</keyword>
<keyword evidence="9 17" id="KW-0067">ATP-binding</keyword>
<evidence type="ECO:0000256" key="18">
    <source>
        <dbReference type="PIRSR" id="PIRSR600829-4"/>
    </source>
</evidence>
<feature type="binding site" evidence="17">
    <location>
        <position position="33"/>
    </location>
    <ligand>
        <name>ATP</name>
        <dbReference type="ChEBI" id="CHEBI:30616"/>
    </ligand>
</feature>
<accession>A0A345BUR3</accession>
<sequence>MDWREKRKQRGIRRLFFSFVFASRGLWYVFKNEQNMVIHMIIASAVLVLGFVVGISPVEWVILLVVIGGVITFELVNTAIERVVDLVSEDYHPLAKIAKDVAATAVFVYSLIAVVVGLIIFYQPVLELFGFK</sequence>
<dbReference type="GO" id="GO:0016301">
    <property type="term" value="F:kinase activity"/>
    <property type="evidence" value="ECO:0007669"/>
    <property type="project" value="UniProtKB-KW"/>
</dbReference>
<dbReference type="RefSeq" id="WP_114370008.1">
    <property type="nucleotide sequence ID" value="NZ_CP031092.1"/>
</dbReference>
<keyword evidence="18" id="KW-0479">Metal-binding</keyword>
<evidence type="ECO:0000313" key="20">
    <source>
        <dbReference type="EMBL" id="AXF54694.1"/>
    </source>
</evidence>
<feature type="binding site" evidence="17">
    <location>
        <position position="14"/>
    </location>
    <ligand>
        <name>ATP</name>
        <dbReference type="ChEBI" id="CHEBI:30616"/>
    </ligand>
</feature>
<dbReference type="PROSITE" id="PS01069">
    <property type="entry name" value="DAGK_PROKAR"/>
    <property type="match status" value="1"/>
</dbReference>
<evidence type="ECO:0000256" key="17">
    <source>
        <dbReference type="PIRSR" id="PIRSR600829-3"/>
    </source>
</evidence>
<evidence type="ECO:0000256" key="3">
    <source>
        <dbReference type="ARBA" id="ARBA00022475"/>
    </source>
</evidence>
<evidence type="ECO:0000256" key="13">
    <source>
        <dbReference type="ARBA" id="ARBA00023209"/>
    </source>
</evidence>
<evidence type="ECO:0000313" key="21">
    <source>
        <dbReference type="Proteomes" id="UP000252100"/>
    </source>
</evidence>
<dbReference type="Pfam" id="PF01219">
    <property type="entry name" value="DAGK_prokar"/>
    <property type="match status" value="1"/>
</dbReference>
<keyword evidence="18" id="KW-0460">Magnesium</keyword>
<feature type="binding site" evidence="16">
    <location>
        <position position="74"/>
    </location>
    <ligand>
        <name>substrate</name>
    </ligand>
</feature>
<feature type="binding site" evidence="18">
    <location>
        <position position="33"/>
    </location>
    <ligand>
        <name>a divalent metal cation</name>
        <dbReference type="ChEBI" id="CHEBI:60240"/>
    </ligand>
</feature>